<reference evidence="1 2" key="1">
    <citation type="submission" date="2021-01" db="EMBL/GenBank/DDBJ databases">
        <title>Whole genome shotgun sequence of Planotetraspora phitsanulokensis NBRC 104273.</title>
        <authorList>
            <person name="Komaki H."/>
            <person name="Tamura T."/>
        </authorList>
    </citation>
    <scope>NUCLEOTIDE SEQUENCE [LARGE SCALE GENOMIC DNA]</scope>
    <source>
        <strain evidence="1 2">NBRC 104273</strain>
    </source>
</reference>
<dbReference type="Proteomes" id="UP000622547">
    <property type="component" value="Unassembled WGS sequence"/>
</dbReference>
<evidence type="ECO:0000313" key="1">
    <source>
        <dbReference type="EMBL" id="GII42786.1"/>
    </source>
</evidence>
<dbReference type="AlphaFoldDB" id="A0A8J3XK61"/>
<gene>
    <name evidence="1" type="ORF">Pph01_77890</name>
</gene>
<organism evidence="1 2">
    <name type="scientific">Planotetraspora phitsanulokensis</name>
    <dbReference type="NCBI Taxonomy" id="575192"/>
    <lineage>
        <taxon>Bacteria</taxon>
        <taxon>Bacillati</taxon>
        <taxon>Actinomycetota</taxon>
        <taxon>Actinomycetes</taxon>
        <taxon>Streptosporangiales</taxon>
        <taxon>Streptosporangiaceae</taxon>
        <taxon>Planotetraspora</taxon>
    </lineage>
</organism>
<evidence type="ECO:0000313" key="2">
    <source>
        <dbReference type="Proteomes" id="UP000622547"/>
    </source>
</evidence>
<dbReference type="EMBL" id="BOOP01000047">
    <property type="protein sequence ID" value="GII42786.1"/>
    <property type="molecule type" value="Genomic_DNA"/>
</dbReference>
<proteinExistence type="predicted"/>
<accession>A0A8J3XK61</accession>
<name>A0A8J3XK61_9ACTN</name>
<comment type="caution">
    <text evidence="1">The sequence shown here is derived from an EMBL/GenBank/DDBJ whole genome shotgun (WGS) entry which is preliminary data.</text>
</comment>
<dbReference type="RefSeq" id="WP_204078200.1">
    <property type="nucleotide sequence ID" value="NZ_BOOP01000047.1"/>
</dbReference>
<protein>
    <submittedName>
        <fullName evidence="1">Uncharacterized protein</fullName>
    </submittedName>
</protein>
<keyword evidence="2" id="KW-1185">Reference proteome</keyword>
<sequence>MRDDDLPGVPANERNRDLSEIAARDEFNGENAPLKGLALPCDLRRMDLPERPWRDIAPPRRPWHQRFNLTQSGMGVI</sequence>